<proteinExistence type="predicted"/>
<protein>
    <recommendedName>
        <fullName evidence="2">ubiquitinyl hydrolase 1</fullName>
        <ecNumber evidence="2">3.4.19.12</ecNumber>
    </recommendedName>
</protein>
<dbReference type="GO" id="GO:0004843">
    <property type="term" value="F:cysteine-type deubiquitinase activity"/>
    <property type="evidence" value="ECO:0007669"/>
    <property type="project" value="UniProtKB-EC"/>
</dbReference>
<dbReference type="GeneID" id="55996599"/>
<dbReference type="InterPro" id="IPR051346">
    <property type="entry name" value="OTU_Deubiquitinase"/>
</dbReference>
<dbReference type="OrthoDB" id="3182339at2759"/>
<evidence type="ECO:0000256" key="5">
    <source>
        <dbReference type="ARBA" id="ARBA00022801"/>
    </source>
</evidence>
<evidence type="ECO:0000256" key="7">
    <source>
        <dbReference type="SAM" id="MobiDB-lite"/>
    </source>
</evidence>
<feature type="domain" description="DUF3638" evidence="8">
    <location>
        <begin position="2030"/>
        <end position="2252"/>
    </location>
</feature>
<dbReference type="InterPro" id="IPR022105">
    <property type="entry name" value="DUF3645"/>
</dbReference>
<dbReference type="PANTHER" id="PTHR13367:SF33">
    <property type="entry name" value="P-LOOP CONTAINING NUCLEOSIDE TRIPHOSPHATE HYDROLASE PROTEIN"/>
    <property type="match status" value="1"/>
</dbReference>
<dbReference type="Pfam" id="PF12340">
    <property type="entry name" value="DUF3638"/>
    <property type="match status" value="1"/>
</dbReference>
<dbReference type="InterPro" id="IPR022099">
    <property type="entry name" value="DUF3638"/>
</dbReference>
<keyword evidence="4" id="KW-0833">Ubl conjugation pathway</keyword>
<dbReference type="InterPro" id="IPR046541">
    <property type="entry name" value="DUF6606"/>
</dbReference>
<evidence type="ECO:0000259" key="10">
    <source>
        <dbReference type="Pfam" id="PF20255"/>
    </source>
</evidence>
<dbReference type="PANTHER" id="PTHR13367">
    <property type="entry name" value="UBIQUITIN THIOESTERASE"/>
    <property type="match status" value="1"/>
</dbReference>
<evidence type="ECO:0000256" key="1">
    <source>
        <dbReference type="ARBA" id="ARBA00000707"/>
    </source>
</evidence>
<dbReference type="Pfam" id="PF20255">
    <property type="entry name" value="DUF6606"/>
    <property type="match status" value="1"/>
</dbReference>
<keyword evidence="12" id="KW-1185">Reference proteome</keyword>
<keyword evidence="3" id="KW-0645">Protease</keyword>
<dbReference type="RefSeq" id="XP_035348133.1">
    <property type="nucleotide sequence ID" value="XM_035492240.1"/>
</dbReference>
<organism evidence="11 12">
    <name type="scientific">Talaromyces rugulosus</name>
    <name type="common">Penicillium rugulosum</name>
    <dbReference type="NCBI Taxonomy" id="121627"/>
    <lineage>
        <taxon>Eukaryota</taxon>
        <taxon>Fungi</taxon>
        <taxon>Dikarya</taxon>
        <taxon>Ascomycota</taxon>
        <taxon>Pezizomycotina</taxon>
        <taxon>Eurotiomycetes</taxon>
        <taxon>Eurotiomycetidae</taxon>
        <taxon>Eurotiales</taxon>
        <taxon>Trichocomaceae</taxon>
        <taxon>Talaromyces</taxon>
        <taxon>Talaromyces sect. Islandici</taxon>
    </lineage>
</organism>
<evidence type="ECO:0000313" key="12">
    <source>
        <dbReference type="Proteomes" id="UP000509510"/>
    </source>
</evidence>
<feature type="region of interest" description="Disordered" evidence="7">
    <location>
        <begin position="3142"/>
        <end position="3162"/>
    </location>
</feature>
<feature type="domain" description="DUF6606" evidence="10">
    <location>
        <begin position="11"/>
        <end position="284"/>
    </location>
</feature>
<evidence type="ECO:0000259" key="9">
    <source>
        <dbReference type="Pfam" id="PF12359"/>
    </source>
</evidence>
<evidence type="ECO:0000256" key="3">
    <source>
        <dbReference type="ARBA" id="ARBA00022670"/>
    </source>
</evidence>
<evidence type="ECO:0000256" key="6">
    <source>
        <dbReference type="ARBA" id="ARBA00022807"/>
    </source>
</evidence>
<reference evidence="12" key="1">
    <citation type="submission" date="2020-06" db="EMBL/GenBank/DDBJ databases">
        <title>A chromosome-scale genome assembly of Talaromyces rugulosus W13939.</title>
        <authorList>
            <person name="Wang B."/>
            <person name="Guo L."/>
            <person name="Ye K."/>
            <person name="Wang L."/>
        </authorList>
    </citation>
    <scope>NUCLEOTIDE SEQUENCE [LARGE SCALE GENOMIC DNA]</scope>
    <source>
        <strain evidence="12">W13939</strain>
    </source>
</reference>
<name>A0A7H8R6F6_TALRU</name>
<comment type="catalytic activity">
    <reaction evidence="1">
        <text>Thiol-dependent hydrolysis of ester, thioester, amide, peptide and isopeptide bonds formed by the C-terminal Gly of ubiquitin (a 76-residue protein attached to proteins as an intracellular targeting signal).</text>
        <dbReference type="EC" id="3.4.19.12"/>
    </reaction>
</comment>
<dbReference type="Pfam" id="PF12359">
    <property type="entry name" value="DUF3645"/>
    <property type="match status" value="1"/>
</dbReference>
<accession>A0A7H8R6F6</accession>
<sequence>MATGQQTLSLVFNHLAFPPKLPGSRDTDEEIELLQKDLTSRLINEVGILKQKTDNEETGAWSSVDVSLKTCKLLNETQFINQETLLGHIENLQPDGAVILNIASQNACVFIRKCLDTQDIIFEAFETSQTAEQTLASKGALQWDFPGMAVALPTCEFENPVFQKSLATFIEKASIETVDEFVPKTRKSGAEVSEFRDTVDPAIITQFLMTLLETNGNVVNPPLLRKGIKDDVCWDSAELPWRRSPFWLILRVCTQRILYLRLGAERGRIQYKLLMILVLVKLLEDCFDQLSLEDSNFLKTKICRRFAKLEFELGNSSQTVRDTYAGLAANITRVCQKTIDTATIHFEKTWSTFKHEIRRHVPRLPYNAQQEDLRLRMPNSSSYLREVLRIENKRRSSYLQATDQSIPGPSTRQAVSEQFESLSEQYSSLANREISIKADARDTPIETDACESRCKEIAGEINSYMSLVGTAYKNHPEDMGIFILCLLELWTRMDKCAVAAYPFLAGLHPWFQAEMLDVLLLTQRQDLERLQKIQLYLYRRCVQAQDKGTTIFSDPSPECVADRYFDSTIGGRIHQLQRKIEAASLDSSNGRKAQLDKVNRTFQELTERKAATACTQRKRPDGSHDDRGCEHCYCGRRRYGLKIKVHEEFLPANVFQKRAVVFELGMPQSFDAYRDATWRIIDTICVSSSPRESLQTQKVQPQKLLPQYGPLNTFNSRRNTGRITLASSTKSYLGTHYRWQKLPAKSSKILLPFGMKMAYYDTVSQMWLKDFPRTPSLAHHFALKLPPHLPFSALYATAAFRADGPGPSSYETAASVPQCPSTLTVHEFVASQQLVSGTQRRWLSILTELGAANVNFSLLDTTYLFRLLAMQVGPRRPDSALRVAHAFFDDPHSCHRLVDQIDQHVEIIAANWRETNYMETMLILAIQLCALCCREASPRAYKLLLNIRHVTRSWVSTLRHEMRTALDGDISEKAARYCFVSALLCRRTFVLESSRNHDLDADGFQCFVEVTSAMQEALVVDMSKFSTATRNMLTRDIKASVTLCSLLRQAVQTLPAILGCAIDVVWPNPDGGARIYSAWSLIDSSNGLWVTSKLSATQSSVQQVIQYHLLEGHLLVNGRPVGKLPADIRDSEILKELFGNQRLISFPSSMPGMSYMLAAAKEGNYIHLGYRNDRLVIQAQNSRSVFEIIPRNVFVASNSNFDLPGSLVDNCLHWLDLQSGMLEIRRHPRIWGGNTCLVNVKNQTAYRRQDALVDPHSKLFKLIASIFRHFEEPGMLTVVQPPSRPLRVELRRMDLTFYVNRRSLLQCRQLSAEIDPSQDGGTFYGLQSMIILRSIHNRTQRSIITPLGNIRCQRHGMHVNVTIANDGSHARFGVDNILGRLSSPAEPRLLYHKALLHALTSCFIPDPLTHRTGTEEALSALQSGAYQPWVPLDKDRCQVLRMIANLSPQRKYYPEEKRLQQKVHWHPDLTTTIQHDSLQGAVNAIILKSQRLDNFNAQDSKNEASETTTVPHLRERAICRRFIYERPGIIFPDPSPGIDTPCTRRDTLSSSSRRLSNVREIISLLRHRPTRLRTTKNLKKLLDGQPVIGGYTAGLSPSSLEESLSAEISHQWGRLARLCRDSEPKNAYHLMFEVGILAFGEDVNMDLLRTIVAFFLLDDLKDVDYPGYSSFGEFQANASPILESLKDLMVPCCEDHVRSSLFKTNKKKKKNLVAQLFSDEQVTNREQECLELTRSLLNEWPCPLPSGANFNPTYIDISVALKAIIPEWTRLYQNLQLSDHIQDVQSILTRYYTPKNDITVPEPPRVSNIFGGTSKRYFTIPHLGRDLLRQLGPRINADTTSNGLDQFMAKKKSHPLVDSQAIQSRLRLSEITELERITEPFVNSSCLVESRYGKDLWKSIAALKTVKAPAIQEADLDIEYIPGVMWLNGLIDEALEVVDHAYGQITESLVSRHPSFTWLQKGNLWPSMAPISIIEQLKSTSSCLFGRNMKEALIAYGLSIVNVQRLMRIKEAFGKGDNARLHEEYRDRGHLNWNPFSYPDWLLLEIDGNFQIREEQVTVAEEMIYPSSGSNSALQMNMGKGKTSIIIPMIVSVLADGTSLSRVLIPKALLSQTAQILQTRLGGLLGRDITHIPFSRRTPTTTHAVSEYLGLHEEARLRSGIMLAVPEHVMSFKLSGLQRVSDSQITEAAEMVSTQQWLEKNCRDVLDECDFTLAVKTQLIYPSGAQLAVDGHPDRWGVIMIVLGLVVHHLVDLARDFPQSIDVMQHTYTEFPVAYFLRDDIATTLLQRVVDSIFSSQTTILPMANFTNAEITAIRQFISLETVESPVSDQISALLSDKPKLSKNVHLLRGLFVHGILLLCLKKRWNVQYGLHPNRDPMAVPFHAKGVPSEQAEWGHPDVAILFTVLAFYHQGLSVAQLRQGLQAVLNSDDPSTEYNRWIQTSYTLPEPLRYWNIINVDDEGQVLEIWRHLRLKMIVINHFLSKFVFPIHAKQFNIKMQSSGWDIPLSGGLTGQSLSNGTRPLSLTTGFSGTNDNRRLLPLTIQQRDLPGLVHTNAEVLTYLLQTRNREYIRTTHANGKRYSEIDLLKRLGADGIQILIDAGAFILEMENKTLVKEWLEQGNTMAQAAVYFGPDNKPWVLYKAGKTVPLIATPFVDNMENCLIYLDEAHTRGTDLKLPPSAKGALTLGLNQTKDHTVQAAMRLRQLGTTQSIAFIAPPEVHQSILDVRQKPLDIPIDSSDVIHWLLVQTCATNRDLQPLYFAQGMDFCRRMHGASKYYQFLTRPKHRVAFVKVLQRREHQTLEELYSPLIHTNSDRELSMVNSFAELKGNLSSFAHELEESFRLMGLNPGSVQSSSLEEVEQEREVAFEVEEERQLQRPGALKAHQFPGLHPAIQKFVDTGVFDTDEKGFDAAMVLQSMQLGARYDTRAASLVSHLYVSPEFLRTAHRKNGIKLGHYLRPVNWLLWSQKSEQALIIIPEEAEIIIPRLDKSQAPKVHLIIYAAPVTKRMLHFNNLDYYSLPRLPKNWSPPSWLPFEVGILAGRLYFDFSEYDRLLDILQCRVGKAMDNSVSKIDSVSVGHKNSQNDGLLTFLQEWLAFRRQGQDISHTPMGYICQGLPLRSDHPFWAFKQIEEPNGNANSQFFAQGEGSANDQQEEEYYDSDDKGAFIADHADLIDFDEEHETVQASA</sequence>
<dbReference type="KEGG" id="trg:TRUGW13939_09115"/>
<evidence type="ECO:0000256" key="4">
    <source>
        <dbReference type="ARBA" id="ARBA00022786"/>
    </source>
</evidence>
<dbReference type="EC" id="3.4.19.12" evidence="2"/>
<gene>
    <name evidence="11" type="ORF">TRUGW13939_09115</name>
</gene>
<keyword evidence="5" id="KW-0378">Hydrolase</keyword>
<evidence type="ECO:0000259" key="8">
    <source>
        <dbReference type="Pfam" id="PF12340"/>
    </source>
</evidence>
<dbReference type="EMBL" id="CP055902">
    <property type="protein sequence ID" value="QKX61959.1"/>
    <property type="molecule type" value="Genomic_DNA"/>
</dbReference>
<evidence type="ECO:0000313" key="11">
    <source>
        <dbReference type="EMBL" id="QKX61959.1"/>
    </source>
</evidence>
<evidence type="ECO:0000256" key="2">
    <source>
        <dbReference type="ARBA" id="ARBA00012759"/>
    </source>
</evidence>
<feature type="domain" description="DUF3645" evidence="9">
    <location>
        <begin position="2372"/>
        <end position="2404"/>
    </location>
</feature>
<dbReference type="Proteomes" id="UP000509510">
    <property type="component" value="Chromosome V"/>
</dbReference>
<keyword evidence="6" id="KW-0788">Thiol protease</keyword>
<dbReference type="GO" id="GO:0006508">
    <property type="term" value="P:proteolysis"/>
    <property type="evidence" value="ECO:0007669"/>
    <property type="project" value="UniProtKB-KW"/>
</dbReference>